<evidence type="ECO:0000313" key="3">
    <source>
        <dbReference type="Proteomes" id="UP001358324"/>
    </source>
</evidence>
<dbReference type="RefSeq" id="WP_332077930.1">
    <property type="nucleotide sequence ID" value="NZ_JAZHBM010000002.1"/>
</dbReference>
<reference evidence="2 3" key="1">
    <citation type="submission" date="2024-01" db="EMBL/GenBank/DDBJ databases">
        <title>Novel species of the genus Luteimonas isolated from rivers.</title>
        <authorList>
            <person name="Lu H."/>
        </authorList>
    </citation>
    <scope>NUCLEOTIDE SEQUENCE [LARGE SCALE GENOMIC DNA]</scope>
    <source>
        <strain evidence="2 3">SMYT11W</strain>
    </source>
</reference>
<feature type="region of interest" description="Disordered" evidence="1">
    <location>
        <begin position="1"/>
        <end position="26"/>
    </location>
</feature>
<accession>A0ABU7WE79</accession>
<evidence type="ECO:0000313" key="2">
    <source>
        <dbReference type="EMBL" id="MEF3082173.1"/>
    </source>
</evidence>
<dbReference type="EMBL" id="JAZHBM010000002">
    <property type="protein sequence ID" value="MEF3082173.1"/>
    <property type="molecule type" value="Genomic_DNA"/>
</dbReference>
<name>A0ABU7WE79_9GAMM</name>
<sequence length="98" mass="10167">MAASSARRADGATDVPQPHSSERAGGAIPVFAARRVAVADAGCMTGNTVEIVGMSWAMLTQAMIFASRAASFIAARDAHPGPMRFTYTLPVSRKGQAS</sequence>
<dbReference type="Proteomes" id="UP001358324">
    <property type="component" value="Unassembled WGS sequence"/>
</dbReference>
<protein>
    <submittedName>
        <fullName evidence="2">Uncharacterized protein</fullName>
    </submittedName>
</protein>
<keyword evidence="3" id="KW-1185">Reference proteome</keyword>
<organism evidence="2 3">
    <name type="scientific">Luteimonas flava</name>
    <dbReference type="NCBI Taxonomy" id="3115822"/>
    <lineage>
        <taxon>Bacteria</taxon>
        <taxon>Pseudomonadati</taxon>
        <taxon>Pseudomonadota</taxon>
        <taxon>Gammaproteobacteria</taxon>
        <taxon>Lysobacterales</taxon>
        <taxon>Lysobacteraceae</taxon>
        <taxon>Luteimonas</taxon>
    </lineage>
</organism>
<proteinExistence type="predicted"/>
<evidence type="ECO:0000256" key="1">
    <source>
        <dbReference type="SAM" id="MobiDB-lite"/>
    </source>
</evidence>
<comment type="caution">
    <text evidence="2">The sequence shown here is derived from an EMBL/GenBank/DDBJ whole genome shotgun (WGS) entry which is preliminary data.</text>
</comment>
<gene>
    <name evidence="2" type="ORF">V3391_08090</name>
</gene>